<feature type="repeat" description="TPR" evidence="1">
    <location>
        <begin position="47"/>
        <end position="80"/>
    </location>
</feature>
<evidence type="ECO:0008006" key="5">
    <source>
        <dbReference type="Google" id="ProtNLM"/>
    </source>
</evidence>
<dbReference type="Proteomes" id="UP001597104">
    <property type="component" value="Unassembled WGS sequence"/>
</dbReference>
<dbReference type="RefSeq" id="WP_137636841.1">
    <property type="nucleotide sequence ID" value="NZ_BJDN01000003.1"/>
</dbReference>
<dbReference type="PROSITE" id="PS50005">
    <property type="entry name" value="TPR"/>
    <property type="match status" value="1"/>
</dbReference>
<comment type="caution">
    <text evidence="3">The sequence shown here is derived from an EMBL/GenBank/DDBJ whole genome shotgun (WGS) entry which is preliminary data.</text>
</comment>
<keyword evidence="2" id="KW-0175">Coiled coil</keyword>
<feature type="coiled-coil region" evidence="2">
    <location>
        <begin position="17"/>
        <end position="44"/>
    </location>
</feature>
<keyword evidence="4" id="KW-1185">Reference proteome</keyword>
<evidence type="ECO:0000313" key="4">
    <source>
        <dbReference type="Proteomes" id="UP001597104"/>
    </source>
</evidence>
<keyword evidence="1" id="KW-0802">TPR repeat</keyword>
<sequence>MFKKFFKNKVTTEPVEQKLTTEERLALQQENEQLNQDIEVTEGDGLIKKYDQLGENYTQLGETDSAITAFEASLKVQERFGAAYNGLLNLYEIKRKEAAEQKNNDEIQKWVTKTDELLNLSKRVMRSNF</sequence>
<evidence type="ECO:0000256" key="1">
    <source>
        <dbReference type="PROSITE-ProRule" id="PRU00339"/>
    </source>
</evidence>
<name>A0ABW3EGD4_9LACO</name>
<accession>A0ABW3EGD4</accession>
<protein>
    <recommendedName>
        <fullName evidence="5">Tetratricopeptide repeat protein</fullName>
    </recommendedName>
</protein>
<evidence type="ECO:0000256" key="2">
    <source>
        <dbReference type="SAM" id="Coils"/>
    </source>
</evidence>
<dbReference type="InterPro" id="IPR011990">
    <property type="entry name" value="TPR-like_helical_dom_sf"/>
</dbReference>
<evidence type="ECO:0000313" key="3">
    <source>
        <dbReference type="EMBL" id="MFD0898524.1"/>
    </source>
</evidence>
<organism evidence="3 4">
    <name type="scientific">Loigolactobacillus binensis</name>
    <dbReference type="NCBI Taxonomy" id="2559922"/>
    <lineage>
        <taxon>Bacteria</taxon>
        <taxon>Bacillati</taxon>
        <taxon>Bacillota</taxon>
        <taxon>Bacilli</taxon>
        <taxon>Lactobacillales</taxon>
        <taxon>Lactobacillaceae</taxon>
        <taxon>Loigolactobacillus</taxon>
    </lineage>
</organism>
<dbReference type="InterPro" id="IPR019734">
    <property type="entry name" value="TPR_rpt"/>
</dbReference>
<proteinExistence type="predicted"/>
<reference evidence="4" key="1">
    <citation type="journal article" date="2019" name="Int. J. Syst. Evol. Microbiol.">
        <title>The Global Catalogue of Microorganisms (GCM) 10K type strain sequencing project: providing services to taxonomists for standard genome sequencing and annotation.</title>
        <authorList>
            <consortium name="The Broad Institute Genomics Platform"/>
            <consortium name="The Broad Institute Genome Sequencing Center for Infectious Disease"/>
            <person name="Wu L."/>
            <person name="Ma J."/>
        </authorList>
    </citation>
    <scope>NUCLEOTIDE SEQUENCE [LARGE SCALE GENOMIC DNA]</scope>
    <source>
        <strain evidence="4">CCM 8925</strain>
    </source>
</reference>
<dbReference type="EMBL" id="JBHTIO010000055">
    <property type="protein sequence ID" value="MFD0898524.1"/>
    <property type="molecule type" value="Genomic_DNA"/>
</dbReference>
<dbReference type="Gene3D" id="1.25.40.10">
    <property type="entry name" value="Tetratricopeptide repeat domain"/>
    <property type="match status" value="1"/>
</dbReference>
<gene>
    <name evidence="3" type="ORF">ACFQZ7_12445</name>
</gene>
<dbReference type="SUPFAM" id="SSF48452">
    <property type="entry name" value="TPR-like"/>
    <property type="match status" value="1"/>
</dbReference>